<evidence type="ECO:0000256" key="2">
    <source>
        <dbReference type="ARBA" id="ARBA00022737"/>
    </source>
</evidence>
<dbReference type="InterPro" id="IPR019775">
    <property type="entry name" value="WD40_repeat_CS"/>
</dbReference>
<dbReference type="Pfam" id="PF00400">
    <property type="entry name" value="WD40"/>
    <property type="match status" value="1"/>
</dbReference>
<accession>A0AA40EKN1</accession>
<keyword evidence="3" id="KW-0175">Coiled coil</keyword>
<gene>
    <name evidence="8" type="ORF">B0T18DRAFT_332930</name>
</gene>
<dbReference type="InterPro" id="IPR015943">
    <property type="entry name" value="WD40/YVTN_repeat-like_dom_sf"/>
</dbReference>
<comment type="caution">
    <text evidence="8">The sequence shown here is derived from an EMBL/GenBank/DDBJ whole genome shotgun (WGS) entry which is preliminary data.</text>
</comment>
<dbReference type="Proteomes" id="UP001172155">
    <property type="component" value="Unassembled WGS sequence"/>
</dbReference>
<dbReference type="SUPFAM" id="SSF50978">
    <property type="entry name" value="WD40 repeat-like"/>
    <property type="match status" value="1"/>
</dbReference>
<keyword evidence="9" id="KW-1185">Reference proteome</keyword>
<dbReference type="PROSITE" id="PS00678">
    <property type="entry name" value="WD_REPEATS_1"/>
    <property type="match status" value="1"/>
</dbReference>
<name>A0AA40EKN1_9PEZI</name>
<protein>
    <recommendedName>
        <fullName evidence="5">Mitochondrial division protein 1</fullName>
    </recommendedName>
</protein>
<dbReference type="PANTHER" id="PTHR22847">
    <property type="entry name" value="WD40 REPEAT PROTEIN"/>
    <property type="match status" value="1"/>
</dbReference>
<dbReference type="PROSITE" id="PS50294">
    <property type="entry name" value="WD_REPEATS_REGION"/>
    <property type="match status" value="1"/>
</dbReference>
<evidence type="ECO:0000256" key="5">
    <source>
        <dbReference type="ARBA" id="ARBA00039789"/>
    </source>
</evidence>
<evidence type="ECO:0000256" key="3">
    <source>
        <dbReference type="ARBA" id="ARBA00023054"/>
    </source>
</evidence>
<reference evidence="8" key="1">
    <citation type="submission" date="2023-06" db="EMBL/GenBank/DDBJ databases">
        <title>Genome-scale phylogeny and comparative genomics of the fungal order Sordariales.</title>
        <authorList>
            <consortium name="Lawrence Berkeley National Laboratory"/>
            <person name="Hensen N."/>
            <person name="Bonometti L."/>
            <person name="Westerberg I."/>
            <person name="Brannstrom I.O."/>
            <person name="Guillou S."/>
            <person name="Cros-Aarteil S."/>
            <person name="Calhoun S."/>
            <person name="Haridas S."/>
            <person name="Kuo A."/>
            <person name="Mondo S."/>
            <person name="Pangilinan J."/>
            <person name="Riley R."/>
            <person name="LaButti K."/>
            <person name="Andreopoulos B."/>
            <person name="Lipzen A."/>
            <person name="Chen C."/>
            <person name="Yanf M."/>
            <person name="Daum C."/>
            <person name="Ng V."/>
            <person name="Clum A."/>
            <person name="Steindorff A."/>
            <person name="Ohm R."/>
            <person name="Martin F."/>
            <person name="Silar P."/>
            <person name="Natvig D."/>
            <person name="Lalanne C."/>
            <person name="Gautier V."/>
            <person name="Ament-velasquez S.L."/>
            <person name="Kruys A."/>
            <person name="Hutchinson M.I."/>
            <person name="Powell A.J."/>
            <person name="Barry K."/>
            <person name="Miller A.N."/>
            <person name="Grigoriev I.V."/>
            <person name="Debuchy R."/>
            <person name="Gladieux P."/>
            <person name="Thoren M.H."/>
            <person name="Johannesson H."/>
        </authorList>
    </citation>
    <scope>NUCLEOTIDE SEQUENCE</scope>
    <source>
        <strain evidence="8">SMH3187-1</strain>
    </source>
</reference>
<dbReference type="EMBL" id="JAUKUD010000006">
    <property type="protein sequence ID" value="KAK0741111.1"/>
    <property type="molecule type" value="Genomic_DNA"/>
</dbReference>
<feature type="repeat" description="WD" evidence="7">
    <location>
        <begin position="1"/>
        <end position="42"/>
    </location>
</feature>
<proteinExistence type="inferred from homology"/>
<keyword evidence="1 7" id="KW-0853">WD repeat</keyword>
<dbReference type="AlphaFoldDB" id="A0AA40EKN1"/>
<comment type="function">
    <text evidence="6">Involved in mitochondrial fission. Acts as an adapter protein required to form mitochondrial fission complexes. Formation of these complexes is required to promote constriction and fission of the mitochondrial compartment at a late step in mitochondrial division.</text>
</comment>
<evidence type="ECO:0000256" key="4">
    <source>
        <dbReference type="ARBA" id="ARBA00038415"/>
    </source>
</evidence>
<sequence>LEGHRSLVQSVALSRDGQRLASGSYDNTIKIWDSTSGQCLETLEGTPQWPSEYVLGSGR</sequence>
<comment type="similarity">
    <text evidence="4">Belongs to the WD repeat MDV1/CAF4 family.</text>
</comment>
<evidence type="ECO:0000313" key="8">
    <source>
        <dbReference type="EMBL" id="KAK0741111.1"/>
    </source>
</evidence>
<evidence type="ECO:0000256" key="6">
    <source>
        <dbReference type="ARBA" id="ARBA00043913"/>
    </source>
</evidence>
<dbReference type="PANTHER" id="PTHR22847:SF637">
    <property type="entry name" value="WD REPEAT DOMAIN 5B"/>
    <property type="match status" value="1"/>
</dbReference>
<evidence type="ECO:0000256" key="1">
    <source>
        <dbReference type="ARBA" id="ARBA00022574"/>
    </source>
</evidence>
<evidence type="ECO:0000256" key="7">
    <source>
        <dbReference type="PROSITE-ProRule" id="PRU00221"/>
    </source>
</evidence>
<dbReference type="InterPro" id="IPR001680">
    <property type="entry name" value="WD40_rpt"/>
</dbReference>
<evidence type="ECO:0000313" key="9">
    <source>
        <dbReference type="Proteomes" id="UP001172155"/>
    </source>
</evidence>
<dbReference type="PROSITE" id="PS50082">
    <property type="entry name" value="WD_REPEATS_2"/>
    <property type="match status" value="1"/>
</dbReference>
<dbReference type="InterPro" id="IPR036322">
    <property type="entry name" value="WD40_repeat_dom_sf"/>
</dbReference>
<dbReference type="GO" id="GO:1990234">
    <property type="term" value="C:transferase complex"/>
    <property type="evidence" value="ECO:0007669"/>
    <property type="project" value="UniProtKB-ARBA"/>
</dbReference>
<feature type="non-terminal residue" evidence="8">
    <location>
        <position position="1"/>
    </location>
</feature>
<dbReference type="Gene3D" id="2.130.10.10">
    <property type="entry name" value="YVTN repeat-like/Quinoprotein amine dehydrogenase"/>
    <property type="match status" value="1"/>
</dbReference>
<keyword evidence="2" id="KW-0677">Repeat</keyword>
<dbReference type="SMART" id="SM00320">
    <property type="entry name" value="WD40"/>
    <property type="match status" value="1"/>
</dbReference>
<organism evidence="8 9">
    <name type="scientific">Schizothecium vesticola</name>
    <dbReference type="NCBI Taxonomy" id="314040"/>
    <lineage>
        <taxon>Eukaryota</taxon>
        <taxon>Fungi</taxon>
        <taxon>Dikarya</taxon>
        <taxon>Ascomycota</taxon>
        <taxon>Pezizomycotina</taxon>
        <taxon>Sordariomycetes</taxon>
        <taxon>Sordariomycetidae</taxon>
        <taxon>Sordariales</taxon>
        <taxon>Schizotheciaceae</taxon>
        <taxon>Schizothecium</taxon>
    </lineage>
</organism>